<gene>
    <name evidence="1" type="ORF">KTO63_13120</name>
</gene>
<proteinExistence type="predicted"/>
<dbReference type="Proteomes" id="UP000812270">
    <property type="component" value="Unassembled WGS sequence"/>
</dbReference>
<dbReference type="AlphaFoldDB" id="A0A9E2W4R5"/>
<organism evidence="1 2">
    <name type="scientific">Pinibacter aurantiacus</name>
    <dbReference type="NCBI Taxonomy" id="2851599"/>
    <lineage>
        <taxon>Bacteria</taxon>
        <taxon>Pseudomonadati</taxon>
        <taxon>Bacteroidota</taxon>
        <taxon>Chitinophagia</taxon>
        <taxon>Chitinophagales</taxon>
        <taxon>Chitinophagaceae</taxon>
        <taxon>Pinibacter</taxon>
    </lineage>
</organism>
<comment type="caution">
    <text evidence="1">The sequence shown here is derived from an EMBL/GenBank/DDBJ whole genome shotgun (WGS) entry which is preliminary data.</text>
</comment>
<accession>A0A9E2W4R5</accession>
<sequence length="162" mass="18386">MACANKKLIESLRETASRLRNGAYYAWGHHGGCNCGNLLQVVTSLTKEEILSYAHTTRGEWTEIAEEFCETSLTPAYVMISKLEAIGLTPTDIHNIEYLEDAEVLGKLSGGFRWLKRNDRADVIDYFEAFADLLESKLRQHDGQQLLKNLIDEEVEKPTMYV</sequence>
<evidence type="ECO:0000313" key="1">
    <source>
        <dbReference type="EMBL" id="MBV4358099.1"/>
    </source>
</evidence>
<evidence type="ECO:0000313" key="2">
    <source>
        <dbReference type="Proteomes" id="UP000812270"/>
    </source>
</evidence>
<dbReference type="RefSeq" id="WP_217791774.1">
    <property type="nucleotide sequence ID" value="NZ_JAHSPG010000009.1"/>
</dbReference>
<dbReference type="EMBL" id="JAHSPG010000009">
    <property type="protein sequence ID" value="MBV4358099.1"/>
    <property type="molecule type" value="Genomic_DNA"/>
</dbReference>
<protein>
    <submittedName>
        <fullName evidence="1">Uncharacterized protein</fullName>
    </submittedName>
</protein>
<keyword evidence="2" id="KW-1185">Reference proteome</keyword>
<reference evidence="1" key="1">
    <citation type="submission" date="2021-06" db="EMBL/GenBank/DDBJ databases">
        <authorList>
            <person name="Huq M.A."/>
        </authorList>
    </citation>
    <scope>NUCLEOTIDE SEQUENCE</scope>
    <source>
        <strain evidence="1">MAH-26</strain>
    </source>
</reference>
<name>A0A9E2W4R5_9BACT</name>